<accession>A0A7S3IH42</accession>
<organism evidence="1">
    <name type="scientific">Strombidium inclinatum</name>
    <dbReference type="NCBI Taxonomy" id="197538"/>
    <lineage>
        <taxon>Eukaryota</taxon>
        <taxon>Sar</taxon>
        <taxon>Alveolata</taxon>
        <taxon>Ciliophora</taxon>
        <taxon>Intramacronucleata</taxon>
        <taxon>Spirotrichea</taxon>
        <taxon>Oligotrichia</taxon>
        <taxon>Strombidiidae</taxon>
        <taxon>Strombidium</taxon>
    </lineage>
</organism>
<name>A0A7S3IH42_9SPIT</name>
<sequence length="409" mass="46536">MQIVAEQMENEEILRKLVGSKPQVNYLLDLFKCENIDQGDPAQNNLFETIPEGSPGRENDAAPISIGPSGDLCKLEIKQTFYQIAELLFTSTQSSTNLVKQIQDKLLHDFNLAKKILNDLSSLCQKLNDLDILEELEREAQINEEAEQDDPLTFFQSMLASAQSTAQSKSRSARTTPYASQLSSIAHHLDTIEEGVGFHLSNERRTLLIQIYDKLFRRLIQCLGTISRHEGAIKSTVEIEFEKGSLLRFIERIDSQDRRMATLNVLASLLIEFASLHEGVQEALVALKYERTTVAQIKKQDEYKTIWKIAQVVEKLFDLTEQIDHGEQEIKNFDEDLTFEQRSIGSSRSESDSAELINGNNVSFSVAKKEPREIKQNLFMSEGRSVEPGDSFRDMVVWLSKVLKLEKFR</sequence>
<dbReference type="EMBL" id="HBIH01006024">
    <property type="protein sequence ID" value="CAE0321895.1"/>
    <property type="molecule type" value="Transcribed_RNA"/>
</dbReference>
<gene>
    <name evidence="1" type="ORF">SINC0208_LOCUS2478</name>
</gene>
<protein>
    <submittedName>
        <fullName evidence="1">Uncharacterized protein</fullName>
    </submittedName>
</protein>
<evidence type="ECO:0000313" key="1">
    <source>
        <dbReference type="EMBL" id="CAE0321895.1"/>
    </source>
</evidence>
<reference evidence="1" key="1">
    <citation type="submission" date="2021-01" db="EMBL/GenBank/DDBJ databases">
        <authorList>
            <person name="Corre E."/>
            <person name="Pelletier E."/>
            <person name="Niang G."/>
            <person name="Scheremetjew M."/>
            <person name="Finn R."/>
            <person name="Kale V."/>
            <person name="Holt S."/>
            <person name="Cochrane G."/>
            <person name="Meng A."/>
            <person name="Brown T."/>
            <person name="Cohen L."/>
        </authorList>
    </citation>
    <scope>NUCLEOTIDE SEQUENCE</scope>
    <source>
        <strain evidence="1">S3</strain>
    </source>
</reference>
<dbReference type="AlphaFoldDB" id="A0A7S3IH42"/>
<proteinExistence type="predicted"/>